<accession>I3ZAV3</accession>
<name>I3ZAV3_TERRK</name>
<evidence type="ECO:0000259" key="3">
    <source>
        <dbReference type="Pfam" id="PF16586"/>
    </source>
</evidence>
<proteinExistence type="predicted"/>
<organism evidence="5 6">
    <name type="scientific">Terriglobus roseus (strain DSM 18391 / NRRL B-41598 / KBS 63)</name>
    <dbReference type="NCBI Taxonomy" id="926566"/>
    <lineage>
        <taxon>Bacteria</taxon>
        <taxon>Pseudomonadati</taxon>
        <taxon>Acidobacteriota</taxon>
        <taxon>Terriglobia</taxon>
        <taxon>Terriglobales</taxon>
        <taxon>Acidobacteriaceae</taxon>
        <taxon>Terriglobus</taxon>
    </lineage>
</organism>
<keyword evidence="1" id="KW-0732">Signal</keyword>
<evidence type="ECO:0008006" key="7">
    <source>
        <dbReference type="Google" id="ProtNLM"/>
    </source>
</evidence>
<dbReference type="InterPro" id="IPR013783">
    <property type="entry name" value="Ig-like_fold"/>
</dbReference>
<reference evidence="5 6" key="1">
    <citation type="submission" date="2012-06" db="EMBL/GenBank/DDBJ databases">
        <title>Complete genome of Terriglobus roseus DSM 18391.</title>
        <authorList>
            <consortium name="US DOE Joint Genome Institute (JGI-PGF)"/>
            <person name="Lucas S."/>
            <person name="Copeland A."/>
            <person name="Lapidus A."/>
            <person name="Glavina del Rio T."/>
            <person name="Dalin E."/>
            <person name="Tice H."/>
            <person name="Bruce D."/>
            <person name="Goodwin L."/>
            <person name="Pitluck S."/>
            <person name="Peters L."/>
            <person name="Mikhailova N."/>
            <person name="Munk A.C.C."/>
            <person name="Kyrpides N."/>
            <person name="Mavromatis K."/>
            <person name="Ivanova N."/>
            <person name="Brettin T."/>
            <person name="Detter J.C."/>
            <person name="Han C."/>
            <person name="Larimer F."/>
            <person name="Land M."/>
            <person name="Hauser L."/>
            <person name="Markowitz V."/>
            <person name="Cheng J.-F."/>
            <person name="Hugenholtz P."/>
            <person name="Woyke T."/>
            <person name="Wu D."/>
            <person name="Brambilla E."/>
            <person name="Klenk H.-P."/>
            <person name="Eisen J.A."/>
        </authorList>
    </citation>
    <scope>NUCLEOTIDE SEQUENCE [LARGE SCALE GENOMIC DNA]</scope>
    <source>
        <strain evidence="6">DSM 18391 / NRRL B-41598 / KBS 63</strain>
    </source>
</reference>
<dbReference type="InterPro" id="IPR017853">
    <property type="entry name" value="GH"/>
</dbReference>
<evidence type="ECO:0000313" key="5">
    <source>
        <dbReference type="EMBL" id="AFL86371.1"/>
    </source>
</evidence>
<dbReference type="Gene3D" id="2.60.40.10">
    <property type="entry name" value="Immunoglobulins"/>
    <property type="match status" value="1"/>
</dbReference>
<dbReference type="KEGG" id="trs:Terro_0019"/>
<evidence type="ECO:0000313" key="6">
    <source>
        <dbReference type="Proteomes" id="UP000006056"/>
    </source>
</evidence>
<dbReference type="Pfam" id="PF13204">
    <property type="entry name" value="Apiosidase"/>
    <property type="match status" value="1"/>
</dbReference>
<dbReference type="HOGENOM" id="CLU_509868_0_0_0"/>
<dbReference type="eggNOG" id="COG5512">
    <property type="taxonomic scope" value="Bacteria"/>
</dbReference>
<gene>
    <name evidence="5" type="ordered locus">Terro_0019</name>
</gene>
<dbReference type="Proteomes" id="UP000006056">
    <property type="component" value="Chromosome"/>
</dbReference>
<dbReference type="Pfam" id="PF18310">
    <property type="entry name" value="DUF5605"/>
    <property type="match status" value="1"/>
</dbReference>
<feature type="domain" description="Apiosidase-like catalytic" evidence="2">
    <location>
        <begin position="133"/>
        <end position="388"/>
    </location>
</feature>
<dbReference type="Pfam" id="PF16586">
    <property type="entry name" value="DUF5060"/>
    <property type="match status" value="1"/>
</dbReference>
<dbReference type="PANTHER" id="PTHR37836:SF2">
    <property type="entry name" value="DUF4038 DOMAIN-CONTAINING PROTEIN"/>
    <property type="match status" value="1"/>
</dbReference>
<dbReference type="InterPro" id="IPR006311">
    <property type="entry name" value="TAT_signal"/>
</dbReference>
<dbReference type="AlphaFoldDB" id="I3ZAV3"/>
<dbReference type="InterPro" id="IPR032260">
    <property type="entry name" value="DUF5060"/>
</dbReference>
<feature type="signal peptide" evidence="1">
    <location>
        <begin position="1"/>
        <end position="27"/>
    </location>
</feature>
<evidence type="ECO:0000259" key="2">
    <source>
        <dbReference type="Pfam" id="PF13204"/>
    </source>
</evidence>
<dbReference type="InterPro" id="IPR019546">
    <property type="entry name" value="TAT_signal_bac_arc"/>
</dbReference>
<dbReference type="SUPFAM" id="SSF51445">
    <property type="entry name" value="(Trans)glycosidases"/>
    <property type="match status" value="1"/>
</dbReference>
<feature type="chain" id="PRO_5003683581" description="Tat (Twin-arginine translocation) pathway signal sequence" evidence="1">
    <location>
        <begin position="28"/>
        <end position="534"/>
    </location>
</feature>
<feature type="domain" description="DUF5605" evidence="4">
    <location>
        <begin position="461"/>
        <end position="526"/>
    </location>
</feature>
<dbReference type="InterPro" id="IPR041239">
    <property type="entry name" value="DUF5605"/>
</dbReference>
<dbReference type="Gene3D" id="3.20.20.80">
    <property type="entry name" value="Glycosidases"/>
    <property type="match status" value="1"/>
</dbReference>
<dbReference type="STRING" id="926566.Terro_0019"/>
<dbReference type="Gene3D" id="2.60.40.3950">
    <property type="match status" value="1"/>
</dbReference>
<sequence>MKNLSRRDALKLSGAVAAALLPAAIPAQPTSTAQHASVRVWEIFELTLQGPREDAVINPWKVRWSVVLSQGNRRVSVDGFYDGDGKYKARFMPDAKGPWTYTTESDAPQLRGHAGRFDATDAKPGAHGPVVVHNTQHFSYADGTPYFPFGTTSYAWIHQPEALQQQTLATLKAAPFNKIRMCVFPKHYEYNHNEPEFYPFARSGTTNDYTRFDPRFFAHLERRILDLQAMGIEADLILFHPYDRWGYQSMSAETDAFYLRYLVARLGAYRNVWWSLANEWDLMKSKTLADFDRLFHVLESADAHGHLRSIHYSVTMYDYARPWVTHASLQTDEFEKAPGRLAAWKKPMVFDECKYEGNLNKRWGNISAAEMLRRFWLGVINGCYVTHGETYLPETDAAFNEDTTPTLWWAHGGTLHGESSAGIAQLRRLVEESAPRPSSRMGFDAPVNPYYLNAIAYAPDGKTAETILYYLDSHQPVWYEFPLPDASYTAELIDPAANTITMVPGNFRGKTAKLRLKVKPFQAVRFRLADTATG</sequence>
<keyword evidence="6" id="KW-1185">Reference proteome</keyword>
<dbReference type="RefSeq" id="WP_014783940.1">
    <property type="nucleotide sequence ID" value="NC_018014.1"/>
</dbReference>
<dbReference type="NCBIfam" id="TIGR01409">
    <property type="entry name" value="TAT_signal_seq"/>
    <property type="match status" value="1"/>
</dbReference>
<dbReference type="InterPro" id="IPR025277">
    <property type="entry name" value="Apiosidase-like_cat_dom"/>
</dbReference>
<dbReference type="PROSITE" id="PS51318">
    <property type="entry name" value="TAT"/>
    <property type="match status" value="1"/>
</dbReference>
<dbReference type="PATRIC" id="fig|926566.3.peg.18"/>
<evidence type="ECO:0000256" key="1">
    <source>
        <dbReference type="SAM" id="SignalP"/>
    </source>
</evidence>
<evidence type="ECO:0000259" key="4">
    <source>
        <dbReference type="Pfam" id="PF18310"/>
    </source>
</evidence>
<protein>
    <recommendedName>
        <fullName evidence="7">Tat (Twin-arginine translocation) pathway signal sequence</fullName>
    </recommendedName>
</protein>
<dbReference type="OrthoDB" id="127163at2"/>
<feature type="domain" description="DUF5060" evidence="3">
    <location>
        <begin position="38"/>
        <end position="106"/>
    </location>
</feature>
<dbReference type="PANTHER" id="PTHR37836">
    <property type="entry name" value="LMO1036 PROTEIN"/>
    <property type="match status" value="1"/>
</dbReference>
<dbReference type="EMBL" id="CP003379">
    <property type="protein sequence ID" value="AFL86371.1"/>
    <property type="molecule type" value="Genomic_DNA"/>
</dbReference>